<keyword evidence="4" id="KW-1185">Reference proteome</keyword>
<dbReference type="Proteomes" id="UP001314205">
    <property type="component" value="Unassembled WGS sequence"/>
</dbReference>
<dbReference type="AlphaFoldDB" id="A0AAV1KLM8"/>
<protein>
    <submittedName>
        <fullName evidence="3">Uncharacterized protein</fullName>
    </submittedName>
</protein>
<evidence type="ECO:0000313" key="4">
    <source>
        <dbReference type="Proteomes" id="UP001314205"/>
    </source>
</evidence>
<evidence type="ECO:0000313" key="3">
    <source>
        <dbReference type="EMBL" id="CAK1583017.1"/>
    </source>
</evidence>
<dbReference type="EMBL" id="CAVLGL010000046">
    <property type="protein sequence ID" value="CAK1583017.1"/>
    <property type="molecule type" value="Genomic_DNA"/>
</dbReference>
<keyword evidence="2" id="KW-0812">Transmembrane</keyword>
<name>A0AAV1KLM8_9NEOP</name>
<feature type="transmembrane region" description="Helical" evidence="2">
    <location>
        <begin position="6"/>
        <end position="23"/>
    </location>
</feature>
<feature type="region of interest" description="Disordered" evidence="1">
    <location>
        <begin position="57"/>
        <end position="78"/>
    </location>
</feature>
<reference evidence="3 4" key="1">
    <citation type="submission" date="2023-11" db="EMBL/GenBank/DDBJ databases">
        <authorList>
            <person name="Hedman E."/>
            <person name="Englund M."/>
            <person name="Stromberg M."/>
            <person name="Nyberg Akerstrom W."/>
            <person name="Nylinder S."/>
            <person name="Jareborg N."/>
            <person name="Kallberg Y."/>
            <person name="Kronander E."/>
        </authorList>
    </citation>
    <scope>NUCLEOTIDE SEQUENCE [LARGE SCALE GENOMIC DNA]</scope>
</reference>
<evidence type="ECO:0000256" key="1">
    <source>
        <dbReference type="SAM" id="MobiDB-lite"/>
    </source>
</evidence>
<organism evidence="3 4">
    <name type="scientific">Parnassius mnemosyne</name>
    <name type="common">clouded apollo</name>
    <dbReference type="NCBI Taxonomy" id="213953"/>
    <lineage>
        <taxon>Eukaryota</taxon>
        <taxon>Metazoa</taxon>
        <taxon>Ecdysozoa</taxon>
        <taxon>Arthropoda</taxon>
        <taxon>Hexapoda</taxon>
        <taxon>Insecta</taxon>
        <taxon>Pterygota</taxon>
        <taxon>Neoptera</taxon>
        <taxon>Endopterygota</taxon>
        <taxon>Lepidoptera</taxon>
        <taxon>Glossata</taxon>
        <taxon>Ditrysia</taxon>
        <taxon>Papilionoidea</taxon>
        <taxon>Papilionidae</taxon>
        <taxon>Parnassiinae</taxon>
        <taxon>Parnassini</taxon>
        <taxon>Parnassius</taxon>
        <taxon>Driopa</taxon>
    </lineage>
</organism>
<sequence>MLAAYIAGQCLHVYLIILVRSLLIKLKISDSHAYENQLQQIVSGELKAESNGVYPSTVVPNNDAKKEENQKTSALGCV</sequence>
<comment type="caution">
    <text evidence="3">The sequence shown here is derived from an EMBL/GenBank/DDBJ whole genome shotgun (WGS) entry which is preliminary data.</text>
</comment>
<keyword evidence="2" id="KW-1133">Transmembrane helix</keyword>
<accession>A0AAV1KLM8</accession>
<gene>
    <name evidence="3" type="ORF">PARMNEM_LOCUS4468</name>
</gene>
<evidence type="ECO:0000256" key="2">
    <source>
        <dbReference type="SAM" id="Phobius"/>
    </source>
</evidence>
<proteinExistence type="predicted"/>
<keyword evidence="2" id="KW-0472">Membrane</keyword>